<reference evidence="2" key="1">
    <citation type="journal article" date="2019" name="Int. J. Syst. Evol. Microbiol.">
        <title>The Global Catalogue of Microorganisms (GCM) 10K type strain sequencing project: providing services to taxonomists for standard genome sequencing and annotation.</title>
        <authorList>
            <consortium name="The Broad Institute Genomics Platform"/>
            <consortium name="The Broad Institute Genome Sequencing Center for Infectious Disease"/>
            <person name="Wu L."/>
            <person name="Ma J."/>
        </authorList>
    </citation>
    <scope>NUCLEOTIDE SEQUENCE [LARGE SCALE GENOMIC DNA]</scope>
    <source>
        <strain evidence="2">NBRC 105830</strain>
    </source>
</reference>
<gene>
    <name evidence="1" type="ORF">GCM10025862_01380</name>
</gene>
<evidence type="ECO:0008006" key="3">
    <source>
        <dbReference type="Google" id="ProtNLM"/>
    </source>
</evidence>
<dbReference type="SUPFAM" id="SSF52096">
    <property type="entry name" value="ClpP/crotonase"/>
    <property type="match status" value="1"/>
</dbReference>
<keyword evidence="2" id="KW-1185">Reference proteome</keyword>
<dbReference type="PANTHER" id="PTHR11941:SF54">
    <property type="entry name" value="ENOYL-COA HYDRATASE, MITOCHONDRIAL"/>
    <property type="match status" value="1"/>
</dbReference>
<name>A0ABQ6HI30_9MICO</name>
<dbReference type="InterPro" id="IPR001753">
    <property type="entry name" value="Enoyl-CoA_hydra/iso"/>
</dbReference>
<dbReference type="Proteomes" id="UP001157109">
    <property type="component" value="Unassembled WGS sequence"/>
</dbReference>
<accession>A0ABQ6HI30</accession>
<dbReference type="InterPro" id="IPR029045">
    <property type="entry name" value="ClpP/crotonase-like_dom_sf"/>
</dbReference>
<evidence type="ECO:0000313" key="1">
    <source>
        <dbReference type="EMBL" id="GMA18117.1"/>
    </source>
</evidence>
<dbReference type="CDD" id="cd06558">
    <property type="entry name" value="crotonase-like"/>
    <property type="match status" value="1"/>
</dbReference>
<proteinExistence type="predicted"/>
<evidence type="ECO:0000313" key="2">
    <source>
        <dbReference type="Proteomes" id="UP001157109"/>
    </source>
</evidence>
<sequence>MVLRLQAIFDAIPSAQEPVRAVVIAAEGDHFCAGLDLASLGEKDTFEGILHSRMWHRAFEAIESGPVPVICALQGAVVGGGLELAAATHVRVAEPSTFFALPEGSRGLFVGGGGSVRVPGSSAPTGWPT</sequence>
<dbReference type="RefSeq" id="WP_284283354.1">
    <property type="nucleotide sequence ID" value="NZ_BSUJ01000001.1"/>
</dbReference>
<dbReference type="EMBL" id="BSUJ01000001">
    <property type="protein sequence ID" value="GMA18117.1"/>
    <property type="molecule type" value="Genomic_DNA"/>
</dbReference>
<dbReference type="PANTHER" id="PTHR11941">
    <property type="entry name" value="ENOYL-COA HYDRATASE-RELATED"/>
    <property type="match status" value="1"/>
</dbReference>
<organism evidence="1 2">
    <name type="scientific">Arsenicicoccus piscis</name>
    <dbReference type="NCBI Taxonomy" id="673954"/>
    <lineage>
        <taxon>Bacteria</taxon>
        <taxon>Bacillati</taxon>
        <taxon>Actinomycetota</taxon>
        <taxon>Actinomycetes</taxon>
        <taxon>Micrococcales</taxon>
        <taxon>Intrasporangiaceae</taxon>
        <taxon>Arsenicicoccus</taxon>
    </lineage>
</organism>
<dbReference type="Pfam" id="PF00378">
    <property type="entry name" value="ECH_1"/>
    <property type="match status" value="1"/>
</dbReference>
<protein>
    <recommendedName>
        <fullName evidence="3">Enoyl-CoA hydratase</fullName>
    </recommendedName>
</protein>
<dbReference type="Gene3D" id="3.90.226.10">
    <property type="entry name" value="2-enoyl-CoA Hydratase, Chain A, domain 1"/>
    <property type="match status" value="1"/>
</dbReference>
<comment type="caution">
    <text evidence="1">The sequence shown here is derived from an EMBL/GenBank/DDBJ whole genome shotgun (WGS) entry which is preliminary data.</text>
</comment>